<evidence type="ECO:0000256" key="8">
    <source>
        <dbReference type="PROSITE-ProRule" id="PRU01360"/>
    </source>
</evidence>
<dbReference type="AlphaFoldDB" id="A0A6I4LYW8"/>
<keyword evidence="5 9" id="KW-0798">TonB box</keyword>
<dbReference type="Pfam" id="PF07715">
    <property type="entry name" value="Plug"/>
    <property type="match status" value="1"/>
</dbReference>
<keyword evidence="3 8" id="KW-1134">Transmembrane beta strand</keyword>
<dbReference type="Pfam" id="PF00593">
    <property type="entry name" value="TonB_dep_Rec_b-barrel"/>
    <property type="match status" value="1"/>
</dbReference>
<dbReference type="InterPro" id="IPR000531">
    <property type="entry name" value="Beta-barrel_TonB"/>
</dbReference>
<keyword evidence="13" id="KW-1185">Reference proteome</keyword>
<dbReference type="PANTHER" id="PTHR47234:SF2">
    <property type="entry name" value="TONB-DEPENDENT RECEPTOR"/>
    <property type="match status" value="1"/>
</dbReference>
<evidence type="ECO:0000313" key="12">
    <source>
        <dbReference type="EMBL" id="MVZ98079.1"/>
    </source>
</evidence>
<evidence type="ECO:0000256" key="3">
    <source>
        <dbReference type="ARBA" id="ARBA00022452"/>
    </source>
</evidence>
<evidence type="ECO:0000256" key="6">
    <source>
        <dbReference type="ARBA" id="ARBA00023136"/>
    </source>
</evidence>
<feature type="domain" description="TonB-dependent receptor plug" evidence="11">
    <location>
        <begin position="93"/>
        <end position="208"/>
    </location>
</feature>
<comment type="caution">
    <text evidence="12">The sequence shown here is derived from an EMBL/GenBank/DDBJ whole genome shotgun (WGS) entry which is preliminary data.</text>
</comment>
<keyword evidence="7 8" id="KW-0998">Cell outer membrane</keyword>
<keyword evidence="2 8" id="KW-0813">Transport</keyword>
<feature type="domain" description="TonB-dependent receptor-like beta-barrel" evidence="10">
    <location>
        <begin position="513"/>
        <end position="1103"/>
    </location>
</feature>
<evidence type="ECO:0000256" key="2">
    <source>
        <dbReference type="ARBA" id="ARBA00022448"/>
    </source>
</evidence>
<dbReference type="EMBL" id="SDWJ01000002">
    <property type="protein sequence ID" value="MVZ98079.1"/>
    <property type="molecule type" value="Genomic_DNA"/>
</dbReference>
<proteinExistence type="inferred from homology"/>
<name>A0A6I4LYW8_9SPHN</name>
<dbReference type="PANTHER" id="PTHR47234">
    <property type="match status" value="1"/>
</dbReference>
<accession>A0A6I4LYW8</accession>
<evidence type="ECO:0000256" key="1">
    <source>
        <dbReference type="ARBA" id="ARBA00004571"/>
    </source>
</evidence>
<reference evidence="12 13" key="1">
    <citation type="submission" date="2019-01" db="EMBL/GenBank/DDBJ databases">
        <title>Sphingorhabdus lacus sp.nov., isolated from an oligotrophic freshwater lake.</title>
        <authorList>
            <person name="Park M."/>
        </authorList>
    </citation>
    <scope>NUCLEOTIDE SEQUENCE [LARGE SCALE GENOMIC DNA]</scope>
    <source>
        <strain evidence="12 13">IMCC26285</strain>
    </source>
</reference>
<dbReference type="SUPFAM" id="SSF56935">
    <property type="entry name" value="Porins"/>
    <property type="match status" value="1"/>
</dbReference>
<dbReference type="InterPro" id="IPR037066">
    <property type="entry name" value="Plug_dom_sf"/>
</dbReference>
<dbReference type="InterPro" id="IPR012910">
    <property type="entry name" value="Plug_dom"/>
</dbReference>
<keyword evidence="4 8" id="KW-0812">Transmembrane</keyword>
<evidence type="ECO:0000259" key="10">
    <source>
        <dbReference type="Pfam" id="PF00593"/>
    </source>
</evidence>
<dbReference type="Proteomes" id="UP000471147">
    <property type="component" value="Unassembled WGS sequence"/>
</dbReference>
<evidence type="ECO:0000256" key="9">
    <source>
        <dbReference type="RuleBase" id="RU003357"/>
    </source>
</evidence>
<organism evidence="12 13">
    <name type="scientific">Sphingorhabdus profundilacus</name>
    <dbReference type="NCBI Taxonomy" id="2509718"/>
    <lineage>
        <taxon>Bacteria</taxon>
        <taxon>Pseudomonadati</taxon>
        <taxon>Pseudomonadota</taxon>
        <taxon>Alphaproteobacteria</taxon>
        <taxon>Sphingomonadales</taxon>
        <taxon>Sphingomonadaceae</taxon>
        <taxon>Sphingorhabdus</taxon>
    </lineage>
</organism>
<gene>
    <name evidence="12" type="ORF">EUU23_10280</name>
</gene>
<comment type="subcellular location">
    <subcellularLocation>
        <location evidence="1 8">Cell outer membrane</location>
        <topology evidence="1 8">Multi-pass membrane protein</topology>
    </subcellularLocation>
</comment>
<evidence type="ECO:0000256" key="5">
    <source>
        <dbReference type="ARBA" id="ARBA00023077"/>
    </source>
</evidence>
<dbReference type="Gene3D" id="2.170.130.10">
    <property type="entry name" value="TonB-dependent receptor, plug domain"/>
    <property type="match status" value="1"/>
</dbReference>
<dbReference type="InterPro" id="IPR036942">
    <property type="entry name" value="Beta-barrel_TonB_sf"/>
</dbReference>
<sequence length="1137" mass="121238">MRMWLALILPPRITGRLIEDEYSVARELTNMKKSRLMIAGSAISLALFSAMPSYAQDADEAAPAPSAEEDGTGAAESAPILVTGSRIRRPNLESNVPVTSISGEQFFQQGDTNIGDTLNDLPQLRSTFAQQNPGLGIGIAGLNLLDLRGLGTSRTLVLVNGRRHVAADILNNAVSPDINTIPNDLVERVDIVTGSQSATYGSDAIAGVVNFVLRRDFDGAQIRAQAGVSEEGYGGNQYVSAMFGKNFADGRGNVTVHGEYARQSRVFASDVPFARRNDGLLVVDVDTGGLPNSSDGFPDRAFFRDIRTASINRFGLVPITQSGNNNPLCGVGIGATNGAPGAGSGATVGTPYNCTLLFTEAGALTPQTGTRLGQGIIGSIVGGNGQTGREGQLLSVFPFTERYNFNLLARFQVSDAFEPFIEAKWNRVNALGNNAGPSAIQGTFGQFDLRERTRLDNPFLTAAQRTTIANAIITSGCNTSLTAACNVTGNTASFNRTARTDGNGSQGIGGPLNAADIAAINAGTYRFVTARSLLDAGIRDEEFQRDTYRVVVGARGTFNDDWNYEIAANYGKFKQDVTTYGFIDRQKFVLALDAGRNPVTGAIQCRSQFDPTAAVAFAGVGAGGAARLASDIAACVPYNPFGAADNSAAVNYFSINARTKASLEQVDILGFVGGDLSQLFELPGGPISFAFGGEYRRERARYQDDDYVESGATNGVIIGEFDPPTFEVKEAFAEVRIPILKDEPFFHELSLTGAGRVSDYKGAVGTIWTYNVGGEYAPFPDIRFRAGYGKAVRAPNSSETGFPAVPNFAPGFLDPCASGQIANNANRTANCNADLGPLLASIPNVAYSLPIISGSNPDLSPETSKSLTIGGVFQPSFVPGLSLSVDYYDIEVTGVIVSLTAQAIANGCYDQPDLNNPLCAVFTRWRGPGSSPGGFAPGQILENSLVSAPVNFAKRVRRGVDVNLSYRTQLSSNVKFDTSLIYVHGLQSSNFENPSLPAFENRILGELGDPVDELRLDADLTVGDFNFGYRMRYIGPMFVNAFEDFSELPSACTTAGCPPVNLDYSDIRKFSRVFYHDVRFSWDLTNLGGIGNSFQFYAGVDNLLDRKPPLGSTATGAGSAIYDVRGRSVYAGVRARF</sequence>
<evidence type="ECO:0000256" key="7">
    <source>
        <dbReference type="ARBA" id="ARBA00023237"/>
    </source>
</evidence>
<protein>
    <submittedName>
        <fullName evidence="12">TonB-dependent receptor</fullName>
    </submittedName>
</protein>
<keyword evidence="12" id="KW-0675">Receptor</keyword>
<dbReference type="GO" id="GO:0009279">
    <property type="term" value="C:cell outer membrane"/>
    <property type="evidence" value="ECO:0007669"/>
    <property type="project" value="UniProtKB-SubCell"/>
</dbReference>
<evidence type="ECO:0000313" key="13">
    <source>
        <dbReference type="Proteomes" id="UP000471147"/>
    </source>
</evidence>
<dbReference type="InterPro" id="IPR039426">
    <property type="entry name" value="TonB-dep_rcpt-like"/>
</dbReference>
<dbReference type="Gene3D" id="2.40.170.20">
    <property type="entry name" value="TonB-dependent receptor, beta-barrel domain"/>
    <property type="match status" value="1"/>
</dbReference>
<evidence type="ECO:0000259" key="11">
    <source>
        <dbReference type="Pfam" id="PF07715"/>
    </source>
</evidence>
<keyword evidence="6 8" id="KW-0472">Membrane</keyword>
<comment type="similarity">
    <text evidence="8 9">Belongs to the TonB-dependent receptor family.</text>
</comment>
<dbReference type="PROSITE" id="PS52016">
    <property type="entry name" value="TONB_DEPENDENT_REC_3"/>
    <property type="match status" value="1"/>
</dbReference>
<evidence type="ECO:0000256" key="4">
    <source>
        <dbReference type="ARBA" id="ARBA00022692"/>
    </source>
</evidence>